<dbReference type="RefSeq" id="WP_130990685.1">
    <property type="nucleotide sequence ID" value="NZ_SISK01000004.1"/>
</dbReference>
<comment type="caution">
    <text evidence="2">The sequence shown here is derived from an EMBL/GenBank/DDBJ whole genome shotgun (WGS) entry which is preliminary data.</text>
</comment>
<dbReference type="EMBL" id="SISK01000004">
    <property type="protein sequence ID" value="TBN41204.1"/>
    <property type="molecule type" value="Genomic_DNA"/>
</dbReference>
<evidence type="ECO:0000256" key="1">
    <source>
        <dbReference type="SAM" id="Phobius"/>
    </source>
</evidence>
<dbReference type="OrthoDB" id="3182597at2"/>
<dbReference type="Proteomes" id="UP000293520">
    <property type="component" value="Unassembled WGS sequence"/>
</dbReference>
<feature type="transmembrane region" description="Helical" evidence="1">
    <location>
        <begin position="376"/>
        <end position="397"/>
    </location>
</feature>
<dbReference type="PANTHER" id="PTHR37826">
    <property type="entry name" value="FLOTILLIN BAND_7_5 DOMAIN PROTEIN"/>
    <property type="match status" value="1"/>
</dbReference>
<name>A0A4Q9G1M5_9RHOB</name>
<evidence type="ECO:0000313" key="3">
    <source>
        <dbReference type="Proteomes" id="UP000293520"/>
    </source>
</evidence>
<keyword evidence="1" id="KW-1133">Transmembrane helix</keyword>
<accession>A0A4Q9G1M5</accession>
<gene>
    <name evidence="2" type="ORF">EYE42_07475</name>
</gene>
<keyword evidence="3" id="KW-1185">Reference proteome</keyword>
<evidence type="ECO:0000313" key="2">
    <source>
        <dbReference type="EMBL" id="TBN41204.1"/>
    </source>
</evidence>
<keyword evidence="1" id="KW-0812">Transmembrane</keyword>
<organism evidence="2 3">
    <name type="scientific">Paracoccus subflavus</name>
    <dbReference type="NCBI Taxonomy" id="2528244"/>
    <lineage>
        <taxon>Bacteria</taxon>
        <taxon>Pseudomonadati</taxon>
        <taxon>Pseudomonadota</taxon>
        <taxon>Alphaproteobacteria</taxon>
        <taxon>Rhodobacterales</taxon>
        <taxon>Paracoccaceae</taxon>
        <taxon>Paracoccus</taxon>
    </lineage>
</organism>
<proteinExistence type="predicted"/>
<keyword evidence="1" id="KW-0472">Membrane</keyword>
<reference evidence="2 3" key="1">
    <citation type="submission" date="2019-02" db="EMBL/GenBank/DDBJ databases">
        <title>Paracoccus subflavus sp. nov., isolated from marine sediment of the Pacific Ocean.</title>
        <authorList>
            <person name="Zhang G."/>
        </authorList>
    </citation>
    <scope>NUCLEOTIDE SEQUENCE [LARGE SCALE GENOMIC DNA]</scope>
    <source>
        <strain evidence="2 3">GY0581</strain>
    </source>
</reference>
<dbReference type="AlphaFoldDB" id="A0A4Q9G1M5"/>
<protein>
    <submittedName>
        <fullName evidence="2">Zinc ribbon domain-containing protein</fullName>
    </submittedName>
</protein>
<dbReference type="PANTHER" id="PTHR37826:SF3">
    <property type="entry name" value="J DOMAIN-CONTAINING PROTEIN"/>
    <property type="match status" value="1"/>
</dbReference>
<sequence>MPTRRTEYRYPCEQCGASLRFLPGQQVLVCDWCGHRQSIGDGPARAPARQPAGGAEGESAILADPETGRALQWDAGHKSPDLVELPLDLGLRLDRDSAIVETVRLLSCPNCGARIEIGAAAHAGACPFCATPVVTDTGTMRRIKPQGVLPFLLTETQAHRAMADWLGKLWFAPSGLTAYARRGRRMRGVYSPFWTFDARSRSRYIGQRGDHYFETVWMTQQVDGRGQRVARQVRRTRWTPASGQVARDFNDLLVLASASLPRRFSDGLTPWDLSHLRAYRPDYLAGFEAEAYTIPLAEGHRTARDEMAGVILNDVRRHIGGDEQRVDHVSTDYSAETFKHILLPIWTAAYRYNGKSYRFVVNGQSGRVMGERPWSVWKIAGAIILGLVALAAFLYAADAAGYIDLGAAVQGGDVVIQGF</sequence>